<dbReference type="Proteomes" id="UP000009183">
    <property type="component" value="Chromosome 11"/>
</dbReference>
<keyword evidence="6" id="KW-0732">Signal</keyword>
<keyword evidence="1" id="KW-0479">Metal-binding</keyword>
<evidence type="ECO:0000256" key="6">
    <source>
        <dbReference type="SAM" id="SignalP"/>
    </source>
</evidence>
<evidence type="ECO:0000313" key="9">
    <source>
        <dbReference type="Proteomes" id="UP000009183"/>
    </source>
</evidence>
<dbReference type="OMA" id="VGDHCRF"/>
<dbReference type="FunFam" id="2.60.40.420:FF:000034">
    <property type="entry name" value="Cupredoxin superfamily protein"/>
    <property type="match status" value="1"/>
</dbReference>
<evidence type="ECO:0000256" key="4">
    <source>
        <dbReference type="ARBA" id="ARBA00023180"/>
    </source>
</evidence>
<dbReference type="HOGENOM" id="CLU_058719_4_0_1"/>
<evidence type="ECO:0000313" key="8">
    <source>
        <dbReference type="EMBL" id="CBI28221.3"/>
    </source>
</evidence>
<evidence type="ECO:0000256" key="5">
    <source>
        <dbReference type="SAM" id="MobiDB-lite"/>
    </source>
</evidence>
<dbReference type="SUPFAM" id="SSF49503">
    <property type="entry name" value="Cupredoxins"/>
    <property type="match status" value="1"/>
</dbReference>
<dbReference type="Pfam" id="PF02298">
    <property type="entry name" value="Cu_bind_like"/>
    <property type="match status" value="1"/>
</dbReference>
<dbReference type="AlphaFoldDB" id="D7TC36"/>
<dbReference type="Gene3D" id="2.60.40.420">
    <property type="entry name" value="Cupredoxins - blue copper proteins"/>
    <property type="match status" value="1"/>
</dbReference>
<dbReference type="GO" id="GO:0046872">
    <property type="term" value="F:metal ion binding"/>
    <property type="evidence" value="ECO:0007669"/>
    <property type="project" value="UniProtKB-KW"/>
</dbReference>
<dbReference type="PROSITE" id="PS00196">
    <property type="entry name" value="COPPER_BLUE"/>
    <property type="match status" value="1"/>
</dbReference>
<feature type="signal peptide" evidence="6">
    <location>
        <begin position="1"/>
        <end position="23"/>
    </location>
</feature>
<dbReference type="InterPro" id="IPR028871">
    <property type="entry name" value="BlueCu_1_BS"/>
</dbReference>
<keyword evidence="9" id="KW-1185">Reference proteome</keyword>
<dbReference type="PaxDb" id="29760-VIT_11s0016g05550.t01"/>
<dbReference type="InterPro" id="IPR039391">
    <property type="entry name" value="Phytocyanin-like"/>
</dbReference>
<gene>
    <name evidence="8" type="ordered locus">VIT_11s0016g05550</name>
</gene>
<dbReference type="eggNOG" id="ENOG502S4BK">
    <property type="taxonomic scope" value="Eukaryota"/>
</dbReference>
<feature type="chain" id="PRO_5003106017" description="Phytocyanin domain-containing protein" evidence="6">
    <location>
        <begin position="24"/>
        <end position="225"/>
    </location>
</feature>
<dbReference type="GO" id="GO:0009055">
    <property type="term" value="F:electron transfer activity"/>
    <property type="evidence" value="ECO:0007669"/>
    <property type="project" value="InterPro"/>
</dbReference>
<sequence length="225" mass="24229">MAGRVNMVLVVLVAASVLHRTAAETYEVGNELSWRVPPNTTAYSTWASAYTFRVGDTLVFNFTTGSHDVAKVTKEAFNACNSSSPLTTLYTGPANYTLNSTGENYFFCTVGSHCSQGQKLSISVSASSSESPASPPGTTSTPSPPPPPSSAPSLAAATFSVIFMSIATDQYVEQCSCIILLHFYSPVAIFKHNHNKDHFTKGLFRFNLNHPSPPSQGIKIILKQR</sequence>
<dbReference type="PANTHER" id="PTHR33021:SF488">
    <property type="entry name" value="PHYTOCYANIN DOMAIN-CONTAINING PROTEIN"/>
    <property type="match status" value="1"/>
</dbReference>
<dbReference type="InParanoid" id="D7TC36"/>
<dbReference type="InterPro" id="IPR003245">
    <property type="entry name" value="Phytocyanin_dom"/>
</dbReference>
<evidence type="ECO:0000256" key="2">
    <source>
        <dbReference type="ARBA" id="ARBA00023008"/>
    </source>
</evidence>
<protein>
    <recommendedName>
        <fullName evidence="7">Phytocyanin domain-containing protein</fullName>
    </recommendedName>
</protein>
<evidence type="ECO:0000256" key="1">
    <source>
        <dbReference type="ARBA" id="ARBA00022723"/>
    </source>
</evidence>
<dbReference type="OrthoDB" id="5421909at2759"/>
<name>D7TC36_VITVI</name>
<accession>D7TC36</accession>
<dbReference type="InterPro" id="IPR008972">
    <property type="entry name" value="Cupredoxin"/>
</dbReference>
<evidence type="ECO:0000256" key="3">
    <source>
        <dbReference type="ARBA" id="ARBA00023157"/>
    </source>
</evidence>
<reference evidence="9" key="1">
    <citation type="journal article" date="2007" name="Nature">
        <title>The grapevine genome sequence suggests ancestral hexaploidization in major angiosperm phyla.</title>
        <authorList>
            <consortium name="The French-Italian Public Consortium for Grapevine Genome Characterization."/>
            <person name="Jaillon O."/>
            <person name="Aury J.-M."/>
            <person name="Noel B."/>
            <person name="Policriti A."/>
            <person name="Clepet C."/>
            <person name="Casagrande A."/>
            <person name="Choisne N."/>
            <person name="Aubourg S."/>
            <person name="Vitulo N."/>
            <person name="Jubin C."/>
            <person name="Vezzi A."/>
            <person name="Legeai F."/>
            <person name="Hugueney P."/>
            <person name="Dasilva C."/>
            <person name="Horner D."/>
            <person name="Mica E."/>
            <person name="Jublot D."/>
            <person name="Poulain J."/>
            <person name="Bruyere C."/>
            <person name="Billault A."/>
            <person name="Segurens B."/>
            <person name="Gouyvenoux M."/>
            <person name="Ugarte E."/>
            <person name="Cattonaro F."/>
            <person name="Anthouard V."/>
            <person name="Vico V."/>
            <person name="Del Fabbro C."/>
            <person name="Alaux M."/>
            <person name="Di Gaspero G."/>
            <person name="Dumas V."/>
            <person name="Felice N."/>
            <person name="Paillard S."/>
            <person name="Juman I."/>
            <person name="Moroldo M."/>
            <person name="Scalabrin S."/>
            <person name="Canaguier A."/>
            <person name="Le Clainche I."/>
            <person name="Malacrida G."/>
            <person name="Durand E."/>
            <person name="Pesole G."/>
            <person name="Laucou V."/>
            <person name="Chatelet P."/>
            <person name="Merdinoglu D."/>
            <person name="Delledonne M."/>
            <person name="Pezzotti M."/>
            <person name="Lecharny A."/>
            <person name="Scarpelli C."/>
            <person name="Artiguenave F."/>
            <person name="Pe M.E."/>
            <person name="Valle G."/>
            <person name="Morgante M."/>
            <person name="Caboche M."/>
            <person name="Adam-Blondon A.-F."/>
            <person name="Weissenbach J."/>
            <person name="Quetier F."/>
            <person name="Wincker P."/>
        </authorList>
    </citation>
    <scope>NUCLEOTIDE SEQUENCE [LARGE SCALE GENOMIC DNA]</scope>
    <source>
        <strain evidence="9">cv. Pinot noir / PN40024</strain>
    </source>
</reference>
<keyword evidence="4" id="KW-0325">Glycoprotein</keyword>
<dbReference type="PANTHER" id="PTHR33021">
    <property type="entry name" value="BLUE COPPER PROTEIN"/>
    <property type="match status" value="1"/>
</dbReference>
<keyword evidence="3" id="KW-1015">Disulfide bond</keyword>
<dbReference type="STRING" id="29760.D7TC36"/>
<dbReference type="PROSITE" id="PS51485">
    <property type="entry name" value="PHYTOCYANIN"/>
    <property type="match status" value="1"/>
</dbReference>
<proteinExistence type="predicted"/>
<keyword evidence="2" id="KW-0186">Copper</keyword>
<dbReference type="EMBL" id="FN595756">
    <property type="protein sequence ID" value="CBI28221.3"/>
    <property type="molecule type" value="Genomic_DNA"/>
</dbReference>
<feature type="region of interest" description="Disordered" evidence="5">
    <location>
        <begin position="125"/>
        <end position="151"/>
    </location>
</feature>
<organism evidence="8 9">
    <name type="scientific">Vitis vinifera</name>
    <name type="common">Grape</name>
    <dbReference type="NCBI Taxonomy" id="29760"/>
    <lineage>
        <taxon>Eukaryota</taxon>
        <taxon>Viridiplantae</taxon>
        <taxon>Streptophyta</taxon>
        <taxon>Embryophyta</taxon>
        <taxon>Tracheophyta</taxon>
        <taxon>Spermatophyta</taxon>
        <taxon>Magnoliopsida</taxon>
        <taxon>eudicotyledons</taxon>
        <taxon>Gunneridae</taxon>
        <taxon>Pentapetalae</taxon>
        <taxon>rosids</taxon>
        <taxon>Vitales</taxon>
        <taxon>Vitaceae</taxon>
        <taxon>Viteae</taxon>
        <taxon>Vitis</taxon>
    </lineage>
</organism>
<evidence type="ECO:0000259" key="7">
    <source>
        <dbReference type="PROSITE" id="PS51485"/>
    </source>
</evidence>
<dbReference type="GO" id="GO:0005886">
    <property type="term" value="C:plasma membrane"/>
    <property type="evidence" value="ECO:0000318"/>
    <property type="project" value="GO_Central"/>
</dbReference>
<feature type="compositionally biased region" description="Low complexity" evidence="5">
    <location>
        <begin position="125"/>
        <end position="141"/>
    </location>
</feature>
<feature type="domain" description="Phytocyanin" evidence="7">
    <location>
        <begin position="24"/>
        <end position="126"/>
    </location>
</feature>